<sequence length="446" mass="47736">MTVKFRRQLGWGHGNVGSSRMQSGAGERGISGGAGGVRVNGGGEQRRDSGCARKWSGEQRWARAGAASANGGEQRRRCARKQWRQVAVSNMRVNSGEQEGEVVARANGGGARKRRWCAQTAVVRANGGGARKRRWQTMAGAAVARAHSRAVQVVGAPKGSGKRWRRAAVGASGQAGVSASGGEQRKRTSRADGTSMSLQRQIAGGGSGNDRRDGAQIGELPDVPGIDVVIVQAADGNKSYPRCPAPPKNGETTGSWLTHQNLIWKRIDVRVENLQFLYNLAKQPNVGNKVGPKVTKVAGLCGYLRPFGQAVPARERGSFTLRFLARGRDANVPIVALRPLRTTPVPGELGAVSCISARQCRVIIIGPDVSGNCTRIGEYAETIPSSPPLSTEIVRVRFAWERLSDGSHHQAHAEYHIDCLCHSLNQDTPTAADDPPVTRTDFDNKP</sequence>
<evidence type="ECO:0000313" key="3">
    <source>
        <dbReference type="Proteomes" id="UP001219525"/>
    </source>
</evidence>
<feature type="compositionally biased region" description="Basic and acidic residues" evidence="1">
    <location>
        <begin position="44"/>
        <end position="56"/>
    </location>
</feature>
<reference evidence="2" key="1">
    <citation type="submission" date="2023-03" db="EMBL/GenBank/DDBJ databases">
        <title>Massive genome expansion in bonnet fungi (Mycena s.s.) driven by repeated elements and novel gene families across ecological guilds.</title>
        <authorList>
            <consortium name="Lawrence Berkeley National Laboratory"/>
            <person name="Harder C.B."/>
            <person name="Miyauchi S."/>
            <person name="Viragh M."/>
            <person name="Kuo A."/>
            <person name="Thoen E."/>
            <person name="Andreopoulos B."/>
            <person name="Lu D."/>
            <person name="Skrede I."/>
            <person name="Drula E."/>
            <person name="Henrissat B."/>
            <person name="Morin E."/>
            <person name="Kohler A."/>
            <person name="Barry K."/>
            <person name="LaButti K."/>
            <person name="Morin E."/>
            <person name="Salamov A."/>
            <person name="Lipzen A."/>
            <person name="Mereny Z."/>
            <person name="Hegedus B."/>
            <person name="Baldrian P."/>
            <person name="Stursova M."/>
            <person name="Weitz H."/>
            <person name="Taylor A."/>
            <person name="Grigoriev I.V."/>
            <person name="Nagy L.G."/>
            <person name="Martin F."/>
            <person name="Kauserud H."/>
        </authorList>
    </citation>
    <scope>NUCLEOTIDE SEQUENCE</scope>
    <source>
        <strain evidence="2">9144</strain>
    </source>
</reference>
<feature type="compositionally biased region" description="Gly residues" evidence="1">
    <location>
        <begin position="26"/>
        <end position="43"/>
    </location>
</feature>
<keyword evidence="3" id="KW-1185">Reference proteome</keyword>
<gene>
    <name evidence="2" type="ORF">GGX14DRAFT_391463</name>
</gene>
<feature type="compositionally biased region" description="Polar residues" evidence="1">
    <location>
        <begin position="191"/>
        <end position="200"/>
    </location>
</feature>
<evidence type="ECO:0000313" key="2">
    <source>
        <dbReference type="EMBL" id="KAJ7216668.1"/>
    </source>
</evidence>
<accession>A0AAD6YIR1</accession>
<feature type="region of interest" description="Disordered" evidence="1">
    <location>
        <begin position="1"/>
        <end position="56"/>
    </location>
</feature>
<feature type="region of interest" description="Disordered" evidence="1">
    <location>
        <begin position="169"/>
        <end position="218"/>
    </location>
</feature>
<dbReference type="Proteomes" id="UP001219525">
    <property type="component" value="Unassembled WGS sequence"/>
</dbReference>
<proteinExistence type="predicted"/>
<name>A0AAD6YIR1_9AGAR</name>
<dbReference type="AlphaFoldDB" id="A0AAD6YIR1"/>
<dbReference type="EMBL" id="JARJCW010000015">
    <property type="protein sequence ID" value="KAJ7216668.1"/>
    <property type="molecule type" value="Genomic_DNA"/>
</dbReference>
<evidence type="ECO:0000256" key="1">
    <source>
        <dbReference type="SAM" id="MobiDB-lite"/>
    </source>
</evidence>
<comment type="caution">
    <text evidence="2">The sequence shown here is derived from an EMBL/GenBank/DDBJ whole genome shotgun (WGS) entry which is preliminary data.</text>
</comment>
<organism evidence="2 3">
    <name type="scientific">Mycena pura</name>
    <dbReference type="NCBI Taxonomy" id="153505"/>
    <lineage>
        <taxon>Eukaryota</taxon>
        <taxon>Fungi</taxon>
        <taxon>Dikarya</taxon>
        <taxon>Basidiomycota</taxon>
        <taxon>Agaricomycotina</taxon>
        <taxon>Agaricomycetes</taxon>
        <taxon>Agaricomycetidae</taxon>
        <taxon>Agaricales</taxon>
        <taxon>Marasmiineae</taxon>
        <taxon>Mycenaceae</taxon>
        <taxon>Mycena</taxon>
    </lineage>
</organism>
<feature type="compositionally biased region" description="Low complexity" evidence="1">
    <location>
        <begin position="169"/>
        <end position="182"/>
    </location>
</feature>
<protein>
    <submittedName>
        <fullName evidence="2">Uncharacterized protein</fullName>
    </submittedName>
</protein>